<dbReference type="InterPro" id="IPR016156">
    <property type="entry name" value="FAD/NAD-linked_Rdtase_dimer_sf"/>
</dbReference>
<evidence type="ECO:0000259" key="5">
    <source>
        <dbReference type="Pfam" id="PF07992"/>
    </source>
</evidence>
<keyword evidence="4" id="KW-0560">Oxidoreductase</keyword>
<dbReference type="RefSeq" id="WP_381175648.1">
    <property type="nucleotide sequence ID" value="NZ_JBHSFK010000072.1"/>
</dbReference>
<reference evidence="8" key="1">
    <citation type="journal article" date="2019" name="Int. J. Syst. Evol. Microbiol.">
        <title>The Global Catalogue of Microorganisms (GCM) 10K type strain sequencing project: providing services to taxonomists for standard genome sequencing and annotation.</title>
        <authorList>
            <consortium name="The Broad Institute Genomics Platform"/>
            <consortium name="The Broad Institute Genome Sequencing Center for Infectious Disease"/>
            <person name="Wu L."/>
            <person name="Ma J."/>
        </authorList>
    </citation>
    <scope>NUCLEOTIDE SEQUENCE [LARGE SCALE GENOMIC DNA]</scope>
    <source>
        <strain evidence="8">CGMCC 4.7177</strain>
    </source>
</reference>
<dbReference type="Gene3D" id="3.50.50.60">
    <property type="entry name" value="FAD/NAD(P)-binding domain"/>
    <property type="match status" value="2"/>
</dbReference>
<dbReference type="InterPro" id="IPR023753">
    <property type="entry name" value="FAD/NAD-binding_dom"/>
</dbReference>
<sequence>MNRVVVVGASAAGLAAVEILRREGHEGDLTLVGDEPHLPYDRPPLSKQVLASEWEEDRLPLRRAEDISALGLDLRLGTAATGLDVGRRAVLLADGSELPYDGLIVATGVRPRRLPGEGAHVLRTLEDALTLRERLEPGRRLVVVGAGFLGAEAAAVAWRLGARVTLLEPAAVPLAHAVGEEVGRVLSQAHRDRGVDLRCGVTVTEVTEDGVRLADGEIVEADEVLVAIGSLPNTDWLAGSGLPLGDGVVCDEYLEAARGVYAAGDVARWYNPLFGTSMRIEHRTNAAEQGMAAARNLLAAPGARKPFTPVPYFWSDQYDMKIQAYGFLRGHDEVAVVEGDLAERRFVAAYRTGDRVSGALAVGMPPKAIRQWRQSIASGAAWGDSVRVPV</sequence>
<gene>
    <name evidence="7" type="ORF">ACFPIH_54040</name>
</gene>
<dbReference type="Pfam" id="PF07992">
    <property type="entry name" value="Pyr_redox_2"/>
    <property type="match status" value="1"/>
</dbReference>
<dbReference type="SUPFAM" id="SSF51905">
    <property type="entry name" value="FAD/NAD(P)-binding domain"/>
    <property type="match status" value="1"/>
</dbReference>
<feature type="domain" description="Reductase C-terminal" evidence="6">
    <location>
        <begin position="312"/>
        <end position="381"/>
    </location>
</feature>
<dbReference type="PRINTS" id="PR00469">
    <property type="entry name" value="PNDRDTASEII"/>
</dbReference>
<keyword evidence="3" id="KW-0274">FAD</keyword>
<accession>A0ABV9B7U5</accession>
<comment type="cofactor">
    <cofactor evidence="1">
        <name>FAD</name>
        <dbReference type="ChEBI" id="CHEBI:57692"/>
    </cofactor>
</comment>
<evidence type="ECO:0000256" key="2">
    <source>
        <dbReference type="ARBA" id="ARBA00022630"/>
    </source>
</evidence>
<dbReference type="InterPro" id="IPR036188">
    <property type="entry name" value="FAD/NAD-bd_sf"/>
</dbReference>
<dbReference type="PANTHER" id="PTHR43557:SF2">
    <property type="entry name" value="RIESKE DOMAIN-CONTAINING PROTEIN-RELATED"/>
    <property type="match status" value="1"/>
</dbReference>
<dbReference type="InterPro" id="IPR028202">
    <property type="entry name" value="Reductase_C"/>
</dbReference>
<keyword evidence="8" id="KW-1185">Reference proteome</keyword>
<organism evidence="7 8">
    <name type="scientific">Streptomyces vulcanius</name>
    <dbReference type="NCBI Taxonomy" id="1441876"/>
    <lineage>
        <taxon>Bacteria</taxon>
        <taxon>Bacillati</taxon>
        <taxon>Actinomycetota</taxon>
        <taxon>Actinomycetes</taxon>
        <taxon>Kitasatosporales</taxon>
        <taxon>Streptomycetaceae</taxon>
        <taxon>Streptomyces</taxon>
    </lineage>
</organism>
<dbReference type="Gene3D" id="3.30.390.30">
    <property type="match status" value="1"/>
</dbReference>
<evidence type="ECO:0000256" key="1">
    <source>
        <dbReference type="ARBA" id="ARBA00001974"/>
    </source>
</evidence>
<proteinExistence type="predicted"/>
<feature type="domain" description="FAD/NAD(P)-binding" evidence="5">
    <location>
        <begin position="3"/>
        <end position="290"/>
    </location>
</feature>
<dbReference type="PANTHER" id="PTHR43557">
    <property type="entry name" value="APOPTOSIS-INDUCING FACTOR 1"/>
    <property type="match status" value="1"/>
</dbReference>
<evidence type="ECO:0000259" key="6">
    <source>
        <dbReference type="Pfam" id="PF14759"/>
    </source>
</evidence>
<protein>
    <submittedName>
        <fullName evidence="7">NAD(P)/FAD-dependent oxidoreductase</fullName>
    </submittedName>
</protein>
<name>A0ABV9B7U5_9ACTN</name>
<evidence type="ECO:0000256" key="4">
    <source>
        <dbReference type="ARBA" id="ARBA00023002"/>
    </source>
</evidence>
<comment type="caution">
    <text evidence="7">The sequence shown here is derived from an EMBL/GenBank/DDBJ whole genome shotgun (WGS) entry which is preliminary data.</text>
</comment>
<dbReference type="Proteomes" id="UP001595839">
    <property type="component" value="Unassembled WGS sequence"/>
</dbReference>
<dbReference type="InterPro" id="IPR050446">
    <property type="entry name" value="FAD-oxidoreductase/Apoptosis"/>
</dbReference>
<evidence type="ECO:0000313" key="8">
    <source>
        <dbReference type="Proteomes" id="UP001595839"/>
    </source>
</evidence>
<keyword evidence="2" id="KW-0285">Flavoprotein</keyword>
<dbReference type="EMBL" id="JBHSFK010000072">
    <property type="protein sequence ID" value="MFC4508219.1"/>
    <property type="molecule type" value="Genomic_DNA"/>
</dbReference>
<dbReference type="SUPFAM" id="SSF55424">
    <property type="entry name" value="FAD/NAD-linked reductases, dimerisation (C-terminal) domain"/>
    <property type="match status" value="1"/>
</dbReference>
<evidence type="ECO:0000313" key="7">
    <source>
        <dbReference type="EMBL" id="MFC4508219.1"/>
    </source>
</evidence>
<dbReference type="Pfam" id="PF14759">
    <property type="entry name" value="Reductase_C"/>
    <property type="match status" value="1"/>
</dbReference>
<evidence type="ECO:0000256" key="3">
    <source>
        <dbReference type="ARBA" id="ARBA00022827"/>
    </source>
</evidence>
<dbReference type="PRINTS" id="PR00368">
    <property type="entry name" value="FADPNR"/>
</dbReference>